<dbReference type="EnsemblPlants" id="ONIVA01G14430.1">
    <property type="protein sequence ID" value="ONIVA01G14430.1"/>
    <property type="gene ID" value="ONIVA01G14430"/>
</dbReference>
<evidence type="ECO:0000313" key="2">
    <source>
        <dbReference type="EnsemblPlants" id="ONIVA01G14430.1"/>
    </source>
</evidence>
<reference evidence="2" key="1">
    <citation type="submission" date="2015-04" db="UniProtKB">
        <authorList>
            <consortium name="EnsemblPlants"/>
        </authorList>
    </citation>
    <scope>IDENTIFICATION</scope>
    <source>
        <strain evidence="2">SL10</strain>
    </source>
</reference>
<protein>
    <submittedName>
        <fullName evidence="2">Uncharacterized protein</fullName>
    </submittedName>
</protein>
<keyword evidence="3" id="KW-1185">Reference proteome</keyword>
<feature type="compositionally biased region" description="Gly residues" evidence="1">
    <location>
        <begin position="103"/>
        <end position="114"/>
    </location>
</feature>
<dbReference type="HOGENOM" id="CLU_1172282_0_0_1"/>
<sequence length="237" mass="23617">MSSSSTFPDARSLSTYPSHVNTAKALGRNSLELVDSVLGASVERETRGEIRRGSSRGTWQQRRGEGAAAASVLVHGRGSGGAGSPTSGARRGSSSGARAGEGAALGGSGAGSGRRGADPVSGSSAGELAGHTLPWENEGVVAALVRGRGQRSAVTVQGSGRRGANLARRQRHGEPDLGSKAVLLPAGHALPWEHGSEGDKSRRNGFGAGESHGRASSSTAGGGRVHGGLAGRLFAGG</sequence>
<feature type="compositionally biased region" description="Low complexity" evidence="1">
    <location>
        <begin position="84"/>
        <end position="102"/>
    </location>
</feature>
<dbReference type="AlphaFoldDB" id="A0A0E0FKE3"/>
<proteinExistence type="predicted"/>
<dbReference type="Gramene" id="ONIVA01G14430.1">
    <property type="protein sequence ID" value="ONIVA01G14430.1"/>
    <property type="gene ID" value="ONIVA01G14430"/>
</dbReference>
<accession>A0A0E0FKE3</accession>
<feature type="compositionally biased region" description="Gly residues" evidence="1">
    <location>
        <begin position="220"/>
        <end position="237"/>
    </location>
</feature>
<feature type="region of interest" description="Disordered" evidence="1">
    <location>
        <begin position="148"/>
        <end position="237"/>
    </location>
</feature>
<reference evidence="2" key="2">
    <citation type="submission" date="2018-04" db="EMBL/GenBank/DDBJ databases">
        <title>OnivRS2 (Oryza nivara Reference Sequence Version 2).</title>
        <authorList>
            <person name="Zhang J."/>
            <person name="Kudrna D."/>
            <person name="Lee S."/>
            <person name="Talag J."/>
            <person name="Rajasekar S."/>
            <person name="Welchert J."/>
            <person name="Hsing Y.-I."/>
            <person name="Wing R.A."/>
        </authorList>
    </citation>
    <scope>NUCLEOTIDE SEQUENCE [LARGE SCALE GENOMIC DNA]</scope>
</reference>
<evidence type="ECO:0000256" key="1">
    <source>
        <dbReference type="SAM" id="MobiDB-lite"/>
    </source>
</evidence>
<organism evidence="2">
    <name type="scientific">Oryza nivara</name>
    <name type="common">Indian wild rice</name>
    <name type="synonym">Oryza sativa f. spontanea</name>
    <dbReference type="NCBI Taxonomy" id="4536"/>
    <lineage>
        <taxon>Eukaryota</taxon>
        <taxon>Viridiplantae</taxon>
        <taxon>Streptophyta</taxon>
        <taxon>Embryophyta</taxon>
        <taxon>Tracheophyta</taxon>
        <taxon>Spermatophyta</taxon>
        <taxon>Magnoliopsida</taxon>
        <taxon>Liliopsida</taxon>
        <taxon>Poales</taxon>
        <taxon>Poaceae</taxon>
        <taxon>BOP clade</taxon>
        <taxon>Oryzoideae</taxon>
        <taxon>Oryzeae</taxon>
        <taxon>Oryzinae</taxon>
        <taxon>Oryza</taxon>
    </lineage>
</organism>
<dbReference type="OMA" id="EMTTEAR"/>
<feature type="region of interest" description="Disordered" evidence="1">
    <location>
        <begin position="39"/>
        <end position="131"/>
    </location>
</feature>
<evidence type="ECO:0000313" key="3">
    <source>
        <dbReference type="Proteomes" id="UP000006591"/>
    </source>
</evidence>
<dbReference type="Proteomes" id="UP000006591">
    <property type="component" value="Chromosome 1"/>
</dbReference>
<feature type="compositionally biased region" description="Basic and acidic residues" evidence="1">
    <location>
        <begin position="42"/>
        <end position="52"/>
    </location>
</feature>
<name>A0A0E0FKE3_ORYNI</name>